<dbReference type="Pfam" id="PF00595">
    <property type="entry name" value="PDZ"/>
    <property type="match status" value="4"/>
</dbReference>
<dbReference type="Proteomes" id="UP000018467">
    <property type="component" value="Unassembled WGS sequence"/>
</dbReference>
<evidence type="ECO:0000256" key="2">
    <source>
        <dbReference type="ARBA" id="ARBA00038110"/>
    </source>
</evidence>
<dbReference type="Ensembl" id="ENSAMXT00000050614.1">
    <property type="protein sequence ID" value="ENSAMXP00000051742.1"/>
    <property type="gene ID" value="ENSAMXG00000040508.1"/>
</dbReference>
<reference evidence="5" key="3">
    <citation type="submission" date="2025-08" db="UniProtKB">
        <authorList>
            <consortium name="Ensembl"/>
        </authorList>
    </citation>
    <scope>IDENTIFICATION</scope>
</reference>
<accession>A0A3B1KAJ8</accession>
<keyword evidence="1" id="KW-0677">Repeat</keyword>
<name>A0A3B1KAJ8_ASTMX</name>
<reference evidence="6" key="2">
    <citation type="journal article" date="2014" name="Nat. Commun.">
        <title>The cavefish genome reveals candidate genes for eye loss.</title>
        <authorList>
            <person name="McGaugh S.E."/>
            <person name="Gross J.B."/>
            <person name="Aken B."/>
            <person name="Blin M."/>
            <person name="Borowsky R."/>
            <person name="Chalopin D."/>
            <person name="Hinaux H."/>
            <person name="Jeffery W.R."/>
            <person name="Keene A."/>
            <person name="Ma L."/>
            <person name="Minx P."/>
            <person name="Murphy D."/>
            <person name="O'Quin K.E."/>
            <person name="Retaux S."/>
            <person name="Rohner N."/>
            <person name="Searle S.M."/>
            <person name="Stahl B.A."/>
            <person name="Tabin C."/>
            <person name="Volff J.N."/>
            <person name="Yoshizawa M."/>
            <person name="Warren W.C."/>
        </authorList>
    </citation>
    <scope>NUCLEOTIDE SEQUENCE [LARGE SCALE GENOMIC DNA]</scope>
    <source>
        <strain evidence="6">female</strain>
    </source>
</reference>
<evidence type="ECO:0000256" key="1">
    <source>
        <dbReference type="ARBA" id="ARBA00022737"/>
    </source>
</evidence>
<dbReference type="GO" id="GO:0072659">
    <property type="term" value="P:protein localization to plasma membrane"/>
    <property type="evidence" value="ECO:0007669"/>
    <property type="project" value="TreeGrafter"/>
</dbReference>
<protein>
    <submittedName>
        <fullName evidence="5">PDZ domain containing 1</fullName>
    </submittedName>
</protein>
<feature type="domain" description="PDZ" evidence="4">
    <location>
        <begin position="8"/>
        <end position="89"/>
    </location>
</feature>
<dbReference type="PROSITE" id="PS50106">
    <property type="entry name" value="PDZ"/>
    <property type="match status" value="4"/>
</dbReference>
<evidence type="ECO:0000259" key="4">
    <source>
        <dbReference type="PROSITE" id="PS50106"/>
    </source>
</evidence>
<dbReference type="Gene3D" id="2.30.42.10">
    <property type="match status" value="4"/>
</dbReference>
<dbReference type="FunCoup" id="A0A3B1KAJ8">
    <property type="interactions" value="758"/>
</dbReference>
<dbReference type="InterPro" id="IPR001478">
    <property type="entry name" value="PDZ"/>
</dbReference>
<dbReference type="GeneTree" id="ENSGT00950000182849"/>
<feature type="compositionally biased region" description="Pro residues" evidence="3">
    <location>
        <begin position="341"/>
        <end position="375"/>
    </location>
</feature>
<dbReference type="InterPro" id="IPR051067">
    <property type="entry name" value="NHER"/>
</dbReference>
<reference evidence="5" key="4">
    <citation type="submission" date="2025-09" db="UniProtKB">
        <authorList>
            <consortium name="Ensembl"/>
        </authorList>
    </citation>
    <scope>IDENTIFICATION</scope>
</reference>
<dbReference type="PANTHER" id="PTHR14191">
    <property type="entry name" value="PDZ DOMAIN CONTAINING PROTEIN"/>
    <property type="match status" value="1"/>
</dbReference>
<feature type="region of interest" description="Disordered" evidence="3">
    <location>
        <begin position="513"/>
        <end position="574"/>
    </location>
</feature>
<dbReference type="SUPFAM" id="SSF50156">
    <property type="entry name" value="PDZ domain-like"/>
    <property type="match status" value="4"/>
</dbReference>
<dbReference type="GO" id="GO:0016324">
    <property type="term" value="C:apical plasma membrane"/>
    <property type="evidence" value="ECO:0007669"/>
    <property type="project" value="TreeGrafter"/>
</dbReference>
<proteinExistence type="inferred from homology"/>
<evidence type="ECO:0000256" key="3">
    <source>
        <dbReference type="SAM" id="MobiDB-lite"/>
    </source>
</evidence>
<dbReference type="AlphaFoldDB" id="A0A3B1KAJ8"/>
<dbReference type="InterPro" id="IPR036034">
    <property type="entry name" value="PDZ_sf"/>
</dbReference>
<comment type="similarity">
    <text evidence="2">Belongs to the NHER family.</text>
</comment>
<keyword evidence="6" id="KW-1185">Reference proteome</keyword>
<dbReference type="SMART" id="SM00228">
    <property type="entry name" value="PDZ"/>
    <property type="match status" value="4"/>
</dbReference>
<dbReference type="PANTHER" id="PTHR14191:SF6">
    <property type="entry name" value="NA(+)_H(+) EXCHANGE REGULATORY COFACTOR NHE-RF3-RELATED"/>
    <property type="match status" value="1"/>
</dbReference>
<dbReference type="Bgee" id="ENSAMXG00000040508">
    <property type="expression patterns" value="Expressed in intestine and 7 other cell types or tissues"/>
</dbReference>
<dbReference type="InParanoid" id="A0A3B1KAJ8"/>
<organism evidence="5 6">
    <name type="scientific">Astyanax mexicanus</name>
    <name type="common">Blind cave fish</name>
    <name type="synonym">Astyanax fasciatus mexicanus</name>
    <dbReference type="NCBI Taxonomy" id="7994"/>
    <lineage>
        <taxon>Eukaryota</taxon>
        <taxon>Metazoa</taxon>
        <taxon>Chordata</taxon>
        <taxon>Craniata</taxon>
        <taxon>Vertebrata</taxon>
        <taxon>Euteleostomi</taxon>
        <taxon>Actinopterygii</taxon>
        <taxon>Neopterygii</taxon>
        <taxon>Teleostei</taxon>
        <taxon>Ostariophysi</taxon>
        <taxon>Characiformes</taxon>
        <taxon>Characoidei</taxon>
        <taxon>Acestrorhamphidae</taxon>
        <taxon>Acestrorhamphinae</taxon>
        <taxon>Astyanax</taxon>
    </lineage>
</organism>
<feature type="region of interest" description="Disordered" evidence="3">
    <location>
        <begin position="336"/>
        <end position="375"/>
    </location>
</feature>
<dbReference type="GO" id="GO:0043495">
    <property type="term" value="F:protein-membrane adaptor activity"/>
    <property type="evidence" value="ECO:0007669"/>
    <property type="project" value="TreeGrafter"/>
</dbReference>
<feature type="domain" description="PDZ" evidence="4">
    <location>
        <begin position="385"/>
        <end position="465"/>
    </location>
</feature>
<evidence type="ECO:0000313" key="6">
    <source>
        <dbReference type="Proteomes" id="UP000018467"/>
    </source>
</evidence>
<dbReference type="CDD" id="cd06768">
    <property type="entry name" value="PDZ_NHERF-like"/>
    <property type="match status" value="4"/>
</dbReference>
<feature type="domain" description="PDZ" evidence="4">
    <location>
        <begin position="127"/>
        <end position="207"/>
    </location>
</feature>
<evidence type="ECO:0000313" key="5">
    <source>
        <dbReference type="Ensembl" id="ENSAMXP00000051742.1"/>
    </source>
</evidence>
<feature type="domain" description="PDZ" evidence="4">
    <location>
        <begin position="235"/>
        <end position="315"/>
    </location>
</feature>
<sequence length="574" mass="61555">MSVPKPRVISLNKREGQSYGFFLRIEQGEDGHLIRALEMGGPAELAGLKDGDRIVRVNGTYVDNLEHSQVAEMVKKSGMSVTFHVLGEEAYKKAKMNGINLSDPQSQPSQGQTVMNGGSAPSPKLKLCYLQKTSEGFGFSVKSTKGEMGISMMDVVAGGVADKSGVNMGDRLVEINGENVDNSTHDQAVEKIKASGNSVMFLLADEDTYKFYKNKRITMGSGLASVKHLPMKPRIADMTKGADGYGYFLKEDPKMPGHFIGEIDRKSPAERAGLKEMDRLVALEGEEVDQYTHEQVVDKIRRLGNRCCLLVVDAETDKMYKMGAASPLLYWEEMRGSLPKPSQPQPEPEPKPAPPPFPEATPAPETPLSSPVPPYPGEEYYKPKLCRLVKTSTGYGFHLNGIQGVHGQYIKDVVKGGAADRAGLEDEDIVVEVNGLNVEKSTHDEVVKMIRSSGDTLVLLVAEKAAYDHLKAKGVAITQQLLDSEKNTPEPCVPAITPAITAAAAPAPAAASPAPAAAVPEPAAASPAPAAAAVAPAMPQEEQNKRSSTPPAQPRARTPSISSTSSSDSEDVRL</sequence>
<feature type="compositionally biased region" description="Low complexity" evidence="3">
    <location>
        <begin position="513"/>
        <end position="537"/>
    </location>
</feature>
<dbReference type="STRING" id="7994.ENSAMXP00000051742"/>
<reference evidence="6" key="1">
    <citation type="submission" date="2013-03" db="EMBL/GenBank/DDBJ databases">
        <authorList>
            <person name="Jeffery W."/>
            <person name="Warren W."/>
            <person name="Wilson R.K."/>
        </authorList>
    </citation>
    <scope>NUCLEOTIDE SEQUENCE</scope>
    <source>
        <strain evidence="6">female</strain>
    </source>
</reference>